<feature type="region of interest" description="Disordered" evidence="1">
    <location>
        <begin position="81"/>
        <end position="119"/>
    </location>
</feature>
<keyword evidence="4" id="KW-1185">Reference proteome</keyword>
<gene>
    <name evidence="3" type="ORF">N7456_005280</name>
</gene>
<organism evidence="3 4">
    <name type="scientific">Penicillium angulare</name>
    <dbReference type="NCBI Taxonomy" id="116970"/>
    <lineage>
        <taxon>Eukaryota</taxon>
        <taxon>Fungi</taxon>
        <taxon>Dikarya</taxon>
        <taxon>Ascomycota</taxon>
        <taxon>Pezizomycotina</taxon>
        <taxon>Eurotiomycetes</taxon>
        <taxon>Eurotiomycetidae</taxon>
        <taxon>Eurotiales</taxon>
        <taxon>Aspergillaceae</taxon>
        <taxon>Penicillium</taxon>
    </lineage>
</organism>
<evidence type="ECO:0000259" key="2">
    <source>
        <dbReference type="Pfam" id="PF01823"/>
    </source>
</evidence>
<evidence type="ECO:0000256" key="1">
    <source>
        <dbReference type="SAM" id="MobiDB-lite"/>
    </source>
</evidence>
<dbReference type="Proteomes" id="UP001149165">
    <property type="component" value="Unassembled WGS sequence"/>
</dbReference>
<evidence type="ECO:0000313" key="3">
    <source>
        <dbReference type="EMBL" id="KAJ5108605.1"/>
    </source>
</evidence>
<sequence>MAGDELFSIWTYDKAGKTKVTDRIVTESIKDGATLADIRAALIKGKLDSKKARFPFCTSDGARMGDQIKWDIYKKVVSDPPIVSDKEDTENSGDAPEATSNEGTQTVKASTGRSTGNDVYFELSEEETERKYGELGENVKKMLESPLNMEFASDKVKLLTAGIKDFQLGGYDHSQWMSNATADTISAGSLSDTDWDLVGRATHFLNGHRMVFTENQEGRRKFQRVDRAPYSAFAIKARSLEDLGTTIPNVQLPTKDPILYRYPLYTVTDDSYVNVFETASALSNSLASSSFSQMDIEASIGGGLFGYSAGIKAGFSQSERQALASNKQSKNRSMNITYNFPRVILHLDSDTLDLTSNCKKALDNIISLRNDEKVKNWQEKRALINFYQKFGQFFATNVELGGKLFSKEQFTSTDDASSMEKANAMKISAAISFSSPVVQASASYSQEKQSSSGQTNQSSNMNKALSWEAVGGDTTLCNNPPAWSPTVKPFKNWRVINQKDVMAIGEFIGTFEDYKMIPDCFRKISEDSAKEVTCRFRLRADPGADGNIKGEQYYGLRYDANGTKNEGLFDTLQEELINDSTVTAHHRKDDIKHWIQVAKNKFKGEGFTVGWHEWVGIDPERERSKVGGCTFQLPIETQLGRPPRLRYNTPYSMYNQAYNSYLAADVGEDARIAGRTVGILYYTRTEPTNKFVFLKTSQENSKGEIEPNASVELHYCNENDEPIGQVKRNINDEATLGVELYSSRIRSLYIVSNSTMTYDDD</sequence>
<reference evidence="3" key="2">
    <citation type="journal article" date="2023" name="IMA Fungus">
        <title>Comparative genomic study of the Penicillium genus elucidates a diverse pangenome and 15 lateral gene transfer events.</title>
        <authorList>
            <person name="Petersen C."/>
            <person name="Sorensen T."/>
            <person name="Nielsen M.R."/>
            <person name="Sondergaard T.E."/>
            <person name="Sorensen J.L."/>
            <person name="Fitzpatrick D.A."/>
            <person name="Frisvad J.C."/>
            <person name="Nielsen K.L."/>
        </authorList>
    </citation>
    <scope>NUCLEOTIDE SEQUENCE</scope>
    <source>
        <strain evidence="3">IBT 30069</strain>
    </source>
</reference>
<dbReference type="Pfam" id="PF01823">
    <property type="entry name" value="MACPF"/>
    <property type="match status" value="1"/>
</dbReference>
<dbReference type="AlphaFoldDB" id="A0A9W9FYZ8"/>
<accession>A0A9W9FYZ8</accession>
<dbReference type="OrthoDB" id="2562973at2759"/>
<protein>
    <recommendedName>
        <fullName evidence="2">MACPF domain-containing protein</fullName>
    </recommendedName>
</protein>
<dbReference type="InterPro" id="IPR020864">
    <property type="entry name" value="MACPF"/>
</dbReference>
<comment type="caution">
    <text evidence="3">The sequence shown here is derived from an EMBL/GenBank/DDBJ whole genome shotgun (WGS) entry which is preliminary data.</text>
</comment>
<dbReference type="EMBL" id="JAPQKH010000003">
    <property type="protein sequence ID" value="KAJ5108605.1"/>
    <property type="molecule type" value="Genomic_DNA"/>
</dbReference>
<feature type="domain" description="MACPF" evidence="2">
    <location>
        <begin position="324"/>
        <end position="498"/>
    </location>
</feature>
<feature type="compositionally biased region" description="Polar residues" evidence="1">
    <location>
        <begin position="98"/>
        <end position="117"/>
    </location>
</feature>
<name>A0A9W9FYZ8_9EURO</name>
<proteinExistence type="predicted"/>
<reference evidence="3" key="1">
    <citation type="submission" date="2022-11" db="EMBL/GenBank/DDBJ databases">
        <authorList>
            <person name="Petersen C."/>
        </authorList>
    </citation>
    <scope>NUCLEOTIDE SEQUENCE</scope>
    <source>
        <strain evidence="3">IBT 30069</strain>
    </source>
</reference>
<evidence type="ECO:0000313" key="4">
    <source>
        <dbReference type="Proteomes" id="UP001149165"/>
    </source>
</evidence>